<evidence type="ECO:0000313" key="2">
    <source>
        <dbReference type="EMBL" id="MEY8662862.1"/>
    </source>
</evidence>
<keyword evidence="1" id="KW-1133">Transmembrane helix</keyword>
<comment type="caution">
    <text evidence="2">The sequence shown here is derived from an EMBL/GenBank/DDBJ whole genome shotgun (WGS) entry which is preliminary data.</text>
</comment>
<feature type="transmembrane region" description="Helical" evidence="1">
    <location>
        <begin position="7"/>
        <end position="25"/>
    </location>
</feature>
<feature type="transmembrane region" description="Helical" evidence="1">
    <location>
        <begin position="172"/>
        <end position="193"/>
    </location>
</feature>
<protein>
    <submittedName>
        <fullName evidence="2">YibE/F family protein</fullName>
    </submittedName>
</protein>
<reference evidence="2 3" key="1">
    <citation type="submission" date="2024-03" db="EMBL/GenBank/DDBJ databases">
        <title>Mouse gut bacterial collection (mGBC) of GemPharmatech.</title>
        <authorList>
            <person name="He Y."/>
            <person name="Dong L."/>
            <person name="Wu D."/>
            <person name="Gao X."/>
            <person name="Lin Z."/>
        </authorList>
    </citation>
    <scope>NUCLEOTIDE SEQUENCE [LARGE SCALE GENOMIC DNA]</scope>
    <source>
        <strain evidence="2 3">15-30</strain>
    </source>
</reference>
<gene>
    <name evidence="2" type="ORF">AALT52_08170</name>
</gene>
<feature type="transmembrane region" description="Helical" evidence="1">
    <location>
        <begin position="147"/>
        <end position="166"/>
    </location>
</feature>
<dbReference type="PANTHER" id="PTHR41771">
    <property type="entry name" value="MEMBRANE PROTEIN-RELATED"/>
    <property type="match status" value="1"/>
</dbReference>
<keyword evidence="3" id="KW-1185">Reference proteome</keyword>
<proteinExistence type="predicted"/>
<dbReference type="RefSeq" id="WP_369942729.1">
    <property type="nucleotide sequence ID" value="NZ_JBCLUF010000031.1"/>
</dbReference>
<organism evidence="2 3">
    <name type="scientific">Ligilactobacillus faecis</name>
    <dbReference type="NCBI Taxonomy" id="762833"/>
    <lineage>
        <taxon>Bacteria</taxon>
        <taxon>Bacillati</taxon>
        <taxon>Bacillota</taxon>
        <taxon>Bacilli</taxon>
        <taxon>Lactobacillales</taxon>
        <taxon>Lactobacillaceae</taxon>
        <taxon>Ligilactobacillus</taxon>
    </lineage>
</organism>
<evidence type="ECO:0000313" key="3">
    <source>
        <dbReference type="Proteomes" id="UP001565236"/>
    </source>
</evidence>
<dbReference type="Proteomes" id="UP001565236">
    <property type="component" value="Unassembled WGS sequence"/>
</dbReference>
<feature type="transmembrane region" description="Helical" evidence="1">
    <location>
        <begin position="244"/>
        <end position="269"/>
    </location>
</feature>
<evidence type="ECO:0000256" key="1">
    <source>
        <dbReference type="SAM" id="Phobius"/>
    </source>
</evidence>
<keyword evidence="1" id="KW-0812">Transmembrane</keyword>
<accession>A0ABV4DTU5</accession>
<feature type="transmembrane region" description="Helical" evidence="1">
    <location>
        <begin position="123"/>
        <end position="140"/>
    </location>
</feature>
<dbReference type="EMBL" id="JBCLUF010000031">
    <property type="protein sequence ID" value="MEY8662862.1"/>
    <property type="molecule type" value="Genomic_DNA"/>
</dbReference>
<dbReference type="Pfam" id="PF07907">
    <property type="entry name" value="YibE_F"/>
    <property type="match status" value="1"/>
</dbReference>
<sequence>MRISKKTWLTLLGFLVSGVFLFIFIQNDAFLYQRPLGKVTAVKTESTEKTTDVYNNTDQMTRQKLTFEILNSKYKGRKLQVTNTYSNSSALDQKYRVGQQVFLDIHERKGELDASIADYKRDIYLFMLSFLVIFLLYLTMQFQGIKTLLSVMLNFVLFLLAVELDVRLNLTNFFWIFVVFAVIFTALSLTLVIGLNRQCLITFSAIILSTTLALVIGCVTLYLTKSQGIHYEALDYATQSPKQLFLAATVIGSLGAVMDAATDIVATLFEMKKSQPKTSKKQLFLSGRAVGRSIMGPLINVLLLIFFAETIALSVVYFKTGNSIAYTFEWTMALGVVQALISGIGIVLTIPVASFLSAYSLSLGGKEHVSD</sequence>
<feature type="transmembrane region" description="Helical" evidence="1">
    <location>
        <begin position="330"/>
        <end position="356"/>
    </location>
</feature>
<dbReference type="InterPro" id="IPR012507">
    <property type="entry name" value="YibE_F"/>
</dbReference>
<feature type="transmembrane region" description="Helical" evidence="1">
    <location>
        <begin position="290"/>
        <end position="318"/>
    </location>
</feature>
<feature type="transmembrane region" description="Helical" evidence="1">
    <location>
        <begin position="200"/>
        <end position="224"/>
    </location>
</feature>
<keyword evidence="1" id="KW-0472">Membrane</keyword>
<dbReference type="PANTHER" id="PTHR41771:SF1">
    <property type="entry name" value="MEMBRANE PROTEIN"/>
    <property type="match status" value="1"/>
</dbReference>
<name>A0ABV4DTU5_9LACO</name>